<organism evidence="10 11">
    <name type="scientific">Streptomyces diastatochromogenes</name>
    <dbReference type="NCBI Taxonomy" id="42236"/>
    <lineage>
        <taxon>Bacteria</taxon>
        <taxon>Bacillati</taxon>
        <taxon>Actinomycetota</taxon>
        <taxon>Actinomycetes</taxon>
        <taxon>Kitasatosporales</taxon>
        <taxon>Streptomycetaceae</taxon>
        <taxon>Streptomyces</taxon>
    </lineage>
</organism>
<evidence type="ECO:0000313" key="11">
    <source>
        <dbReference type="Proteomes" id="UP000215483"/>
    </source>
</evidence>
<feature type="transmembrane region" description="Helical" evidence="8">
    <location>
        <begin position="313"/>
        <end position="331"/>
    </location>
</feature>
<evidence type="ECO:0000256" key="5">
    <source>
        <dbReference type="ARBA" id="ARBA00022989"/>
    </source>
</evidence>
<dbReference type="InterPro" id="IPR020846">
    <property type="entry name" value="MFS_dom"/>
</dbReference>
<keyword evidence="7" id="KW-0046">Antibiotic resistance</keyword>
<feature type="transmembrane region" description="Helical" evidence="8">
    <location>
        <begin position="115"/>
        <end position="137"/>
    </location>
</feature>
<keyword evidence="2" id="KW-0813">Transport</keyword>
<feature type="transmembrane region" description="Helical" evidence="8">
    <location>
        <begin position="211"/>
        <end position="229"/>
    </location>
</feature>
<dbReference type="GO" id="GO:0022857">
    <property type="term" value="F:transmembrane transporter activity"/>
    <property type="evidence" value="ECO:0007669"/>
    <property type="project" value="InterPro"/>
</dbReference>
<dbReference type="Proteomes" id="UP000215483">
    <property type="component" value="Unassembled WGS sequence"/>
</dbReference>
<evidence type="ECO:0000256" key="1">
    <source>
        <dbReference type="ARBA" id="ARBA00004651"/>
    </source>
</evidence>
<dbReference type="Gene3D" id="1.20.1720.10">
    <property type="entry name" value="Multidrug resistance protein D"/>
    <property type="match status" value="1"/>
</dbReference>
<evidence type="ECO:0000256" key="8">
    <source>
        <dbReference type="SAM" id="Phobius"/>
    </source>
</evidence>
<reference evidence="10 11" key="1">
    <citation type="submission" date="2016-07" db="EMBL/GenBank/DDBJ databases">
        <title>Draft genome of Streptomyces diastatochromogenes.</title>
        <authorList>
            <person name="Podduturi R."/>
            <person name="Lukassen M.B."/>
            <person name="Clausen N."/>
            <person name="Nielsen J.L."/>
            <person name="Jorgensen N.O."/>
        </authorList>
    </citation>
    <scope>NUCLEOTIDE SEQUENCE [LARGE SCALE GENOMIC DNA]</scope>
    <source>
        <strain evidence="10 11">DSM 40608</strain>
    </source>
</reference>
<keyword evidence="5 8" id="KW-1133">Transmembrane helix</keyword>
<dbReference type="CDD" id="cd17321">
    <property type="entry name" value="MFS_MMR_MDR_like"/>
    <property type="match status" value="1"/>
</dbReference>
<feature type="transmembrane region" description="Helical" evidence="8">
    <location>
        <begin position="60"/>
        <end position="78"/>
    </location>
</feature>
<comment type="caution">
    <text evidence="10">The sequence shown here is derived from an EMBL/GenBank/DDBJ whole genome shotgun (WGS) entry which is preliminary data.</text>
</comment>
<dbReference type="PROSITE" id="PS50850">
    <property type="entry name" value="MFS"/>
    <property type="match status" value="1"/>
</dbReference>
<evidence type="ECO:0000313" key="10">
    <source>
        <dbReference type="EMBL" id="OXY96881.1"/>
    </source>
</evidence>
<keyword evidence="11" id="KW-1185">Reference proteome</keyword>
<feature type="transmembrane region" description="Helical" evidence="8">
    <location>
        <begin position="177"/>
        <end position="199"/>
    </location>
</feature>
<feature type="transmembrane region" description="Helical" evidence="8">
    <location>
        <begin position="343"/>
        <end position="361"/>
    </location>
</feature>
<name>A0A233SMK1_STRDA</name>
<dbReference type="Gene3D" id="1.20.1250.20">
    <property type="entry name" value="MFS general substrate transporter like domains"/>
    <property type="match status" value="1"/>
</dbReference>
<keyword evidence="6 8" id="KW-0472">Membrane</keyword>
<evidence type="ECO:0000256" key="3">
    <source>
        <dbReference type="ARBA" id="ARBA00022475"/>
    </source>
</evidence>
<dbReference type="PANTHER" id="PTHR42718">
    <property type="entry name" value="MAJOR FACILITATOR SUPERFAMILY MULTIDRUG TRANSPORTER MFSC"/>
    <property type="match status" value="1"/>
</dbReference>
<feature type="transmembrane region" description="Helical" evidence="8">
    <location>
        <begin position="241"/>
        <end position="260"/>
    </location>
</feature>
<keyword evidence="3" id="KW-1003">Cell membrane</keyword>
<feature type="transmembrane region" description="Helical" evidence="8">
    <location>
        <begin position="21"/>
        <end position="45"/>
    </location>
</feature>
<evidence type="ECO:0000256" key="4">
    <source>
        <dbReference type="ARBA" id="ARBA00022692"/>
    </source>
</evidence>
<dbReference type="InterPro" id="IPR036259">
    <property type="entry name" value="MFS_trans_sf"/>
</dbReference>
<evidence type="ECO:0000256" key="2">
    <source>
        <dbReference type="ARBA" id="ARBA00022448"/>
    </source>
</evidence>
<feature type="transmembrane region" description="Helical" evidence="8">
    <location>
        <begin position="415"/>
        <end position="433"/>
    </location>
</feature>
<protein>
    <submittedName>
        <fullName evidence="10">MFS transporter</fullName>
    </submittedName>
</protein>
<feature type="transmembrane region" description="Helical" evidence="8">
    <location>
        <begin position="281"/>
        <end position="301"/>
    </location>
</feature>
<sequence>MTTSQLIQEQKPGAARREGHPGIALTVIAACQLMVVLDATIVNIALPHIQDALKFSTTDLTWVVSAYTLTFGGLLLLGARAGDILGRRRVFMTGILLFTFASLLGGLAQEPWQLLAARALQGVGGAIASPTSLALITTTFPEGPERNRAFGVFAAVSAGGGAIGLLAGGMLTDWLDWRWVLFVNVPIGVLIAALAPLYINESQRHPGRFDIAGALTSTAGMASLVYGFIRASEDGWRDGLTLGSFAAAVVLLLAFVFTELRAKEPITPLKMFRDRNRSGTYVVMLSLAAAMFGMFFYIVLFVQNVLGYSPIKAGLAFLPVTVAIAVGAGLSQRFLPTLGPKPFMMTGSALVAIGLFWQTFINPDSSYVGGVLGPMLVFGFGMGLNFVTVTVTAVSGVAQHEAGAASGLLNATQQVGGSLGLSILTTVFGSASTDEAKKQLPKFLAQGTPEQKAQFAKTHQLPAPWGSEVLAHGISIAFIPAVAMAGLAFLTAWMAIKVRKSDLEALAGTAGPGIG</sequence>
<dbReference type="GO" id="GO:0046677">
    <property type="term" value="P:response to antibiotic"/>
    <property type="evidence" value="ECO:0007669"/>
    <property type="project" value="UniProtKB-KW"/>
</dbReference>
<comment type="subcellular location">
    <subcellularLocation>
        <location evidence="1">Cell membrane</location>
        <topology evidence="1">Multi-pass membrane protein</topology>
    </subcellularLocation>
</comment>
<feature type="transmembrane region" description="Helical" evidence="8">
    <location>
        <begin position="367"/>
        <end position="394"/>
    </location>
</feature>
<gene>
    <name evidence="10" type="ORF">BEK98_11805</name>
</gene>
<dbReference type="PANTHER" id="PTHR42718:SF46">
    <property type="entry name" value="BLR6921 PROTEIN"/>
    <property type="match status" value="1"/>
</dbReference>
<evidence type="ECO:0000256" key="7">
    <source>
        <dbReference type="ARBA" id="ARBA00023251"/>
    </source>
</evidence>
<dbReference type="AlphaFoldDB" id="A0A233SMK1"/>
<dbReference type="InterPro" id="IPR011701">
    <property type="entry name" value="MFS"/>
</dbReference>
<keyword evidence="4 8" id="KW-0812">Transmembrane</keyword>
<dbReference type="EMBL" id="MCGQ01000010">
    <property type="protein sequence ID" value="OXY96881.1"/>
    <property type="molecule type" value="Genomic_DNA"/>
</dbReference>
<dbReference type="RefSeq" id="WP_094216442.1">
    <property type="nucleotide sequence ID" value="NZ_MCGQ01000010.1"/>
</dbReference>
<dbReference type="InterPro" id="IPR004638">
    <property type="entry name" value="EmrB-like"/>
</dbReference>
<dbReference type="PRINTS" id="PR01036">
    <property type="entry name" value="TCRTETB"/>
</dbReference>
<dbReference type="OrthoDB" id="4080117at2"/>
<dbReference type="NCBIfam" id="TIGR00711">
    <property type="entry name" value="efflux_EmrB"/>
    <property type="match status" value="1"/>
</dbReference>
<accession>A0A233SMK1</accession>
<dbReference type="Pfam" id="PF07690">
    <property type="entry name" value="MFS_1"/>
    <property type="match status" value="1"/>
</dbReference>
<feature type="domain" description="Major facilitator superfamily (MFS) profile" evidence="9">
    <location>
        <begin position="24"/>
        <end position="500"/>
    </location>
</feature>
<dbReference type="GO" id="GO:0005886">
    <property type="term" value="C:plasma membrane"/>
    <property type="evidence" value="ECO:0007669"/>
    <property type="project" value="UniProtKB-SubCell"/>
</dbReference>
<proteinExistence type="predicted"/>
<dbReference type="SUPFAM" id="SSF103473">
    <property type="entry name" value="MFS general substrate transporter"/>
    <property type="match status" value="1"/>
</dbReference>
<feature type="transmembrane region" description="Helical" evidence="8">
    <location>
        <begin position="469"/>
        <end position="496"/>
    </location>
</feature>
<feature type="transmembrane region" description="Helical" evidence="8">
    <location>
        <begin position="149"/>
        <end position="171"/>
    </location>
</feature>
<feature type="transmembrane region" description="Helical" evidence="8">
    <location>
        <begin position="90"/>
        <end position="109"/>
    </location>
</feature>
<evidence type="ECO:0000259" key="9">
    <source>
        <dbReference type="PROSITE" id="PS50850"/>
    </source>
</evidence>
<evidence type="ECO:0000256" key="6">
    <source>
        <dbReference type="ARBA" id="ARBA00023136"/>
    </source>
</evidence>